<proteinExistence type="predicted"/>
<comment type="caution">
    <text evidence="2">The sequence shown here is derived from an EMBL/GenBank/DDBJ whole genome shotgun (WGS) entry which is preliminary data.</text>
</comment>
<dbReference type="Proteomes" id="UP000242219">
    <property type="component" value="Unassembled WGS sequence"/>
</dbReference>
<dbReference type="AlphaFoldDB" id="A0A1V6M3Q1"/>
<evidence type="ECO:0000313" key="3">
    <source>
        <dbReference type="Proteomes" id="UP000242219"/>
    </source>
</evidence>
<dbReference type="EMBL" id="MJUW02000010">
    <property type="protein sequence ID" value="OQD47007.1"/>
    <property type="molecule type" value="Genomic_DNA"/>
</dbReference>
<reference evidence="2 3" key="1">
    <citation type="journal article" date="2016" name="Genome Announc.">
        <title>Draft Genome Sequence of the Anaerobic Ammonium-Oxidizing Bacterium 'Candidatus Brocadia sp. 40'.</title>
        <authorList>
            <person name="Ali M."/>
            <person name="Haroon M.F."/>
            <person name="Narita Y."/>
            <person name="Zhang L."/>
            <person name="Rangel Shaw D."/>
            <person name="Okabe S."/>
            <person name="Saikaly P.E."/>
        </authorList>
    </citation>
    <scope>NUCLEOTIDE SEQUENCE [LARGE SCALE GENOMIC DNA]</scope>
    <source>
        <strain evidence="2 3">40</strain>
    </source>
</reference>
<name>A0A1V6M3Q1_9BACT</name>
<feature type="coiled-coil region" evidence="1">
    <location>
        <begin position="270"/>
        <end position="297"/>
    </location>
</feature>
<protein>
    <submittedName>
        <fullName evidence="2">Uncharacterized protein</fullName>
    </submittedName>
</protein>
<accession>A0A1V6M3Q1</accession>
<evidence type="ECO:0000313" key="2">
    <source>
        <dbReference type="EMBL" id="OQD47007.1"/>
    </source>
</evidence>
<organism evidence="2 3">
    <name type="scientific">Candidatus Brocadia sapporoensis</name>
    <dbReference type="NCBI Taxonomy" id="392547"/>
    <lineage>
        <taxon>Bacteria</taxon>
        <taxon>Pseudomonadati</taxon>
        <taxon>Planctomycetota</taxon>
        <taxon>Candidatus Brocadiia</taxon>
        <taxon>Candidatus Brocadiales</taxon>
        <taxon>Candidatus Brocadiaceae</taxon>
        <taxon>Candidatus Brocadia</taxon>
    </lineage>
</organism>
<dbReference type="RefSeq" id="WP_070065838.1">
    <property type="nucleotide sequence ID" value="NZ_MJUW02000010.1"/>
</dbReference>
<keyword evidence="3" id="KW-1185">Reference proteome</keyword>
<sequence>MKSIIKVDDEYIKTFLSEAKYRVAYVAPGISQAIANILAEKWANFDTNEFRIILDISSDICRLGYGTAEAVQLLDSTAKKLGGGRLVCHQEGLRIGILISDSRVCFFAPTPLLIESGTESSIRPNGIILEPVPSDVLKDVGFGEKREAEQSIGLDKLKSDKITEVIKDLKKNPPQKFDVARKVRVFNSRFEFVELKVEGCFLSRHKVTIPSELMGLAGDEDLRNRIRSTFQLINGDEMTGKETEVNENKIKKFRKKIEDNWLCNIDGYGKVVLRENKDELNEDIKNLKKLVEDYQKGINEKLSAIIKKNADSLTKQITPSLKSNLPPGWKKDMGANPTEEMVKKRVHDTIMKSFGTAEDYLKEMKAEVIFKNVSYESLQNEEFLAAAEKAFPHIKFLHEEYDALKGLETK</sequence>
<gene>
    <name evidence="2" type="ORF">BIY37_00210</name>
</gene>
<evidence type="ECO:0000256" key="1">
    <source>
        <dbReference type="SAM" id="Coils"/>
    </source>
</evidence>
<keyword evidence="1" id="KW-0175">Coiled coil</keyword>